<keyword evidence="1" id="KW-0560">Oxidoreductase</keyword>
<dbReference type="InterPro" id="IPR013120">
    <property type="entry name" value="FAR_NAD-bd"/>
</dbReference>
<dbReference type="GO" id="GO:0010345">
    <property type="term" value="P:suberin biosynthetic process"/>
    <property type="evidence" value="ECO:0007669"/>
    <property type="project" value="TreeGrafter"/>
</dbReference>
<evidence type="ECO:0000313" key="3">
    <source>
        <dbReference type="EMBL" id="EMS63746.1"/>
    </source>
</evidence>
<reference evidence="3" key="1">
    <citation type="journal article" date="2013" name="Nature">
        <title>Draft genome of the wheat A-genome progenitor Triticum urartu.</title>
        <authorList>
            <person name="Ling H.Q."/>
            <person name="Zhao S."/>
            <person name="Liu D."/>
            <person name="Wang J."/>
            <person name="Sun H."/>
            <person name="Zhang C."/>
            <person name="Fan H."/>
            <person name="Li D."/>
            <person name="Dong L."/>
            <person name="Tao Y."/>
            <person name="Gao C."/>
            <person name="Wu H."/>
            <person name="Li Y."/>
            <person name="Cui Y."/>
            <person name="Guo X."/>
            <person name="Zheng S."/>
            <person name="Wang B."/>
            <person name="Yu K."/>
            <person name="Liang Q."/>
            <person name="Yang W."/>
            <person name="Lou X."/>
            <person name="Chen J."/>
            <person name="Feng M."/>
            <person name="Jian J."/>
            <person name="Zhang X."/>
            <person name="Luo G."/>
            <person name="Jiang Y."/>
            <person name="Liu J."/>
            <person name="Wang Z."/>
            <person name="Sha Y."/>
            <person name="Zhang B."/>
            <person name="Wu H."/>
            <person name="Tang D."/>
            <person name="Shen Q."/>
            <person name="Xue P."/>
            <person name="Zou S."/>
            <person name="Wang X."/>
            <person name="Liu X."/>
            <person name="Wang F."/>
            <person name="Yang Y."/>
            <person name="An X."/>
            <person name="Dong Z."/>
            <person name="Zhang K."/>
            <person name="Zhang X."/>
            <person name="Luo M.C."/>
            <person name="Dvorak J."/>
            <person name="Tong Y."/>
            <person name="Wang J."/>
            <person name="Yang H."/>
            <person name="Li Z."/>
            <person name="Wang D."/>
            <person name="Zhang A."/>
            <person name="Wang J."/>
        </authorList>
    </citation>
    <scope>NUCLEOTIDE SEQUENCE</scope>
</reference>
<evidence type="ECO:0000259" key="2">
    <source>
        <dbReference type="Pfam" id="PF07993"/>
    </source>
</evidence>
<dbReference type="GO" id="GO:0102965">
    <property type="term" value="F:alcohol-forming long-chain fatty acyl-CoA reductase activity"/>
    <property type="evidence" value="ECO:0007669"/>
    <property type="project" value="UniProtKB-EC"/>
</dbReference>
<dbReference type="PANTHER" id="PTHR11011">
    <property type="entry name" value="MALE STERILITY PROTEIN 2-RELATED"/>
    <property type="match status" value="1"/>
</dbReference>
<comment type="similarity">
    <text evidence="1">Belongs to the fatty acyl-CoA reductase family.</text>
</comment>
<gene>
    <name evidence="3" type="ORF">TRIUR3_12305</name>
</gene>
<sequence length="83" mass="9083">MGEMLMGLLQGDFPVVIIRPSIITSTLKEPLPGWMEGIRTVDAVIMGYAGKTLPFFLGNLDLILDMVKPYVGNFIIIVITPSC</sequence>
<evidence type="ECO:0000256" key="1">
    <source>
        <dbReference type="RuleBase" id="RU363097"/>
    </source>
</evidence>
<dbReference type="EMBL" id="KD065379">
    <property type="protein sequence ID" value="EMS63746.1"/>
    <property type="molecule type" value="Genomic_DNA"/>
</dbReference>
<organism evidence="3">
    <name type="scientific">Triticum urartu</name>
    <name type="common">Red wild einkorn</name>
    <name type="synonym">Crithodium urartu</name>
    <dbReference type="NCBI Taxonomy" id="4572"/>
    <lineage>
        <taxon>Eukaryota</taxon>
        <taxon>Viridiplantae</taxon>
        <taxon>Streptophyta</taxon>
        <taxon>Embryophyta</taxon>
        <taxon>Tracheophyta</taxon>
        <taxon>Spermatophyta</taxon>
        <taxon>Magnoliopsida</taxon>
        <taxon>Liliopsida</taxon>
        <taxon>Poales</taxon>
        <taxon>Poaceae</taxon>
        <taxon>BOP clade</taxon>
        <taxon>Pooideae</taxon>
        <taxon>Triticodae</taxon>
        <taxon>Triticeae</taxon>
        <taxon>Triticinae</taxon>
        <taxon>Triticum</taxon>
    </lineage>
</organism>
<dbReference type="GO" id="GO:0035336">
    <property type="term" value="P:long-chain fatty-acyl-CoA metabolic process"/>
    <property type="evidence" value="ECO:0007669"/>
    <property type="project" value="TreeGrafter"/>
</dbReference>
<dbReference type="GO" id="GO:0080019">
    <property type="term" value="F:alcohol-forming very long-chain fatty acyl-CoA reductase activity"/>
    <property type="evidence" value="ECO:0007669"/>
    <property type="project" value="InterPro"/>
</dbReference>
<proteinExistence type="inferred from homology"/>
<dbReference type="PANTHER" id="PTHR11011:SF77">
    <property type="entry name" value="FATTY ACYL-COA REDUCTASE"/>
    <property type="match status" value="1"/>
</dbReference>
<name>M7ZVS6_TRIUA</name>
<comment type="function">
    <text evidence="1">Catalyzes the reduction of fatty acyl-CoA to fatty alcohols.</text>
</comment>
<dbReference type="eggNOG" id="KOG1221">
    <property type="taxonomic scope" value="Eukaryota"/>
</dbReference>
<dbReference type="InterPro" id="IPR026055">
    <property type="entry name" value="FAR"/>
</dbReference>
<keyword evidence="1" id="KW-0444">Lipid biosynthesis</keyword>
<accession>M7ZVS6</accession>
<dbReference type="OMA" id="MITASHQ"/>
<keyword evidence="1" id="KW-0443">Lipid metabolism</keyword>
<dbReference type="Pfam" id="PF07993">
    <property type="entry name" value="NAD_binding_4"/>
    <property type="match status" value="1"/>
</dbReference>
<dbReference type="STRING" id="4572.M7ZVS6"/>
<feature type="domain" description="Thioester reductase (TE)" evidence="2">
    <location>
        <begin position="1"/>
        <end position="67"/>
    </location>
</feature>
<protein>
    <recommendedName>
        <fullName evidence="1">Fatty acyl-CoA reductase</fullName>
        <ecNumber evidence="1">1.2.1.84</ecNumber>
    </recommendedName>
</protein>
<dbReference type="AlphaFoldDB" id="M7ZVS6"/>
<comment type="catalytic activity">
    <reaction evidence="1">
        <text>a long-chain fatty acyl-CoA + 2 NADPH + 2 H(+) = a long-chain primary fatty alcohol + 2 NADP(+) + CoA</text>
        <dbReference type="Rhea" id="RHEA:52716"/>
        <dbReference type="ChEBI" id="CHEBI:15378"/>
        <dbReference type="ChEBI" id="CHEBI:57287"/>
        <dbReference type="ChEBI" id="CHEBI:57783"/>
        <dbReference type="ChEBI" id="CHEBI:58349"/>
        <dbReference type="ChEBI" id="CHEBI:77396"/>
        <dbReference type="ChEBI" id="CHEBI:83139"/>
        <dbReference type="EC" id="1.2.1.84"/>
    </reaction>
</comment>
<keyword evidence="1" id="KW-0521">NADP</keyword>
<dbReference type="EC" id="1.2.1.84" evidence="1"/>